<dbReference type="GO" id="GO:0015031">
    <property type="term" value="P:protein transport"/>
    <property type="evidence" value="ECO:0007669"/>
    <property type="project" value="UniProtKB-KW"/>
</dbReference>
<gene>
    <name evidence="6" type="ORF">QG37_03246</name>
</gene>
<dbReference type="Proteomes" id="UP000037122">
    <property type="component" value="Unassembled WGS sequence"/>
</dbReference>
<evidence type="ECO:0000256" key="3">
    <source>
        <dbReference type="ARBA" id="ARBA00022824"/>
    </source>
</evidence>
<evidence type="ECO:0000313" key="6">
    <source>
        <dbReference type="EMBL" id="KND99823.1"/>
    </source>
</evidence>
<feature type="domain" description="Sec39" evidence="5">
    <location>
        <begin position="136"/>
        <end position="773"/>
    </location>
</feature>
<evidence type="ECO:0000259" key="5">
    <source>
        <dbReference type="Pfam" id="PF08314"/>
    </source>
</evidence>
<dbReference type="VEuPathDB" id="FungiDB:CJJ07_004086"/>
<dbReference type="VEuPathDB" id="FungiDB:CJJ09_002536"/>
<keyword evidence="2" id="KW-0813">Transport</keyword>
<comment type="subcellular location">
    <subcellularLocation>
        <location evidence="1">Endoplasmic reticulum</location>
    </subcellularLocation>
</comment>
<name>A0A0L0P0N2_CANAR</name>
<dbReference type="InterPro" id="IPR013244">
    <property type="entry name" value="Sec39_domain"/>
</dbReference>
<dbReference type="VEuPathDB" id="FungiDB:B9J08_000572"/>
<comment type="caution">
    <text evidence="6">The sequence shown here is derived from an EMBL/GenBank/DDBJ whole genome shotgun (WGS) entry which is preliminary data.</text>
</comment>
<dbReference type="VEuPathDB" id="FungiDB:CJI96_0003523"/>
<evidence type="ECO:0000256" key="1">
    <source>
        <dbReference type="ARBA" id="ARBA00004240"/>
    </source>
</evidence>
<dbReference type="PANTHER" id="PTHR40787">
    <property type="entry name" value="SECRETED PROTEIN"/>
    <property type="match status" value="1"/>
</dbReference>
<protein>
    <recommendedName>
        <fullName evidence="5">Sec39 domain-containing protein</fullName>
    </recommendedName>
</protein>
<dbReference type="AlphaFoldDB" id="A0A0L0P0N2"/>
<evidence type="ECO:0000256" key="2">
    <source>
        <dbReference type="ARBA" id="ARBA00022448"/>
    </source>
</evidence>
<dbReference type="Pfam" id="PF08314">
    <property type="entry name" value="Sec39"/>
    <property type="match status" value="1"/>
</dbReference>
<organism evidence="6 7">
    <name type="scientific">Candidozyma auris</name>
    <name type="common">Yeast</name>
    <name type="synonym">Candida auris</name>
    <dbReference type="NCBI Taxonomy" id="498019"/>
    <lineage>
        <taxon>Eukaryota</taxon>
        <taxon>Fungi</taxon>
        <taxon>Dikarya</taxon>
        <taxon>Ascomycota</taxon>
        <taxon>Saccharomycotina</taxon>
        <taxon>Pichiomycetes</taxon>
        <taxon>Metschnikowiaceae</taxon>
        <taxon>Candidozyma</taxon>
    </lineage>
</organism>
<dbReference type="GO" id="GO:0005783">
    <property type="term" value="C:endoplasmic reticulum"/>
    <property type="evidence" value="ECO:0007669"/>
    <property type="project" value="UniProtKB-SubCell"/>
</dbReference>
<reference evidence="7" key="1">
    <citation type="journal article" date="2015" name="BMC Genomics">
        <title>Draft genome of a commonly misdiagnosed multidrug resistant pathogen Candida auris.</title>
        <authorList>
            <person name="Chatterjee S."/>
            <person name="Alampalli S.V."/>
            <person name="Nageshan R.K."/>
            <person name="Chettiar S.T."/>
            <person name="Joshi S."/>
            <person name="Tatu U.S."/>
        </authorList>
    </citation>
    <scope>NUCLEOTIDE SEQUENCE [LARGE SCALE GENOMIC DNA]</scope>
    <source>
        <strain evidence="7">6684</strain>
    </source>
</reference>
<accession>A0A0L0P0N2</accession>
<dbReference type="VEuPathDB" id="FungiDB:CJI97_000575"/>
<dbReference type="VEuPathDB" id="FungiDB:QG37_03246"/>
<dbReference type="GO" id="GO:0006890">
    <property type="term" value="P:retrograde vesicle-mediated transport, Golgi to endoplasmic reticulum"/>
    <property type="evidence" value="ECO:0007669"/>
    <property type="project" value="InterPro"/>
</dbReference>
<dbReference type="PANTHER" id="PTHR40787:SF3">
    <property type="entry name" value="PROTEIN TRANSPORT PROTEIN SEC39"/>
    <property type="match status" value="1"/>
</dbReference>
<keyword evidence="4" id="KW-0653">Protein transport</keyword>
<dbReference type="EMBL" id="LGST01000021">
    <property type="protein sequence ID" value="KND99823.1"/>
    <property type="molecule type" value="Genomic_DNA"/>
</dbReference>
<keyword evidence="3" id="KW-0256">Endoplasmic reticulum</keyword>
<evidence type="ECO:0000256" key="4">
    <source>
        <dbReference type="ARBA" id="ARBA00022927"/>
    </source>
</evidence>
<evidence type="ECO:0000313" key="7">
    <source>
        <dbReference type="Proteomes" id="UP000037122"/>
    </source>
</evidence>
<proteinExistence type="predicted"/>
<sequence>MLNSGISELDFLDAQLYLAVNDVLATHPEHIESLMARIVPLSKTGQLRCINTPNLLRSFIFGVSPINVELKVLVDFAKALLRRDLQNSLLEISELMDDVEDTLLWIIREFSVNLPVDDESVIRASSNLEAEYAQRSKNLNYTSCETYASFAMAKLLELSRFTSDLEQYDFLCQSVGDSQHFEEWYNGIVRPYNYFRRQYGATMDPNTVSYDYLSRVSFFETVDFFLHPHGEAVKKSYVPWSPQKMLPGVLLPVSLYYNADITPLLEWAFSDKNYQSWLARLSTSRTTIESILSFTSYRGMKMPSESITASVRYYIALIYYFALYGEATVASVDISRAYDMIDDSVTVLIEEFDVTYSSGPLLPGGIDIDNLPSYSSFHGFSTSLDNPLRPLFMLNLQSCLAYLKNVTATCCQVYPVNGLTVLKYLKLSQSGLTDVEMIKKEILRVLAHLKSSNHEKLLHSVRLITSAFVKEDQGLKKEVNHLIFERLIGSSLYSAASEFYEENLMHYVNEVFEVVLKKFKFEFEEASSLDERSGHLKEATECVSFLSCVSSSAELDDIHKQHIVKLKHLLKALHSLKNFKLSLDGRGSAKPLQILTKISRTDDNENFTPFAIVSHVLEQNPKSYHAYEKLYRIVNDLAIYLGIDVSHVPFARIQSACIESALIDNNFDFAYKNSKMLFDHYATEENPSLNNYWLTFYQAAKYVSPDWFNDDDDAHDKRKLEIYLKQRELLLLTLKLIGPSNSSVDNSRLILSQLRQKEREIDSAFDALNNQSEQTNKAQTQLPTLHIQENAGKLLNEASKTTSHASDKLSNLFVSGLGWAIGANRRNIDH</sequence>